<reference evidence="2 3" key="1">
    <citation type="journal article" date="2020" name="ISME J.">
        <title>Uncovering the hidden diversity of litter-decomposition mechanisms in mushroom-forming fungi.</title>
        <authorList>
            <person name="Floudas D."/>
            <person name="Bentzer J."/>
            <person name="Ahren D."/>
            <person name="Johansson T."/>
            <person name="Persson P."/>
            <person name="Tunlid A."/>
        </authorList>
    </citation>
    <scope>NUCLEOTIDE SEQUENCE [LARGE SCALE GENOMIC DNA]</scope>
    <source>
        <strain evidence="2 3">CBS 146.42</strain>
    </source>
</reference>
<protein>
    <submittedName>
        <fullName evidence="2">Uncharacterized protein</fullName>
    </submittedName>
</protein>
<dbReference type="OrthoDB" id="192608at2759"/>
<dbReference type="AlphaFoldDB" id="A0A8H5G8I1"/>
<name>A0A8H5G8I1_9AGAR</name>
<feature type="region of interest" description="Disordered" evidence="1">
    <location>
        <begin position="1"/>
        <end position="22"/>
    </location>
</feature>
<comment type="caution">
    <text evidence="2">The sequence shown here is derived from an EMBL/GenBank/DDBJ whole genome shotgun (WGS) entry which is preliminary data.</text>
</comment>
<dbReference type="InterPro" id="IPR040108">
    <property type="entry name" value="Laa1/Sip1/HEATR5"/>
</dbReference>
<gene>
    <name evidence="2" type="ORF">D9756_004481</name>
</gene>
<feature type="compositionally biased region" description="Basic residues" evidence="1">
    <location>
        <begin position="8"/>
        <end position="19"/>
    </location>
</feature>
<dbReference type="GO" id="GO:0030139">
    <property type="term" value="C:endocytic vesicle"/>
    <property type="evidence" value="ECO:0007669"/>
    <property type="project" value="TreeGrafter"/>
</dbReference>
<dbReference type="PANTHER" id="PTHR21663">
    <property type="entry name" value="HYPOTHETICAL HEAT DOMAIN-CONTAINING"/>
    <property type="match status" value="1"/>
</dbReference>
<accession>A0A8H5G8I1</accession>
<dbReference type="InterPro" id="IPR016024">
    <property type="entry name" value="ARM-type_fold"/>
</dbReference>
<sequence length="348" mass="39091">MLPLLSNHFKKPHQSRKIRPPSSLSMSRVVLPLCSATHSPSPTGSFRKHRRSSRAPTTPTFTQCQMRTGAHPFIAQSTQASLLQSTISVFAGPEASPKFDKNVGRKSAVFVNATVALVLVLRQVTAAQNRQVKETFGSSRYHVTISFLEGSIDRWQFSVTISRKTSLIRLSAIITRTPVQDVPSLLERYTPMFVGPDVRESSQMRELVLGLIWEFMEEKDEGICIEAIKCIQHFLMFAPEHIDIPQTVKLFLQHLSSPRRPLKMASINALYQIFQRDALAMSKIGGEALVEELFGMLDDDYSSVQGVRNVISSWLKQTVIYNPSAWIDLCQRIMSRTMASQQVVDAVN</sequence>
<evidence type="ECO:0000313" key="2">
    <source>
        <dbReference type="EMBL" id="KAF5360332.1"/>
    </source>
</evidence>
<organism evidence="2 3">
    <name type="scientific">Leucocoprinus leucothites</name>
    <dbReference type="NCBI Taxonomy" id="201217"/>
    <lineage>
        <taxon>Eukaryota</taxon>
        <taxon>Fungi</taxon>
        <taxon>Dikarya</taxon>
        <taxon>Basidiomycota</taxon>
        <taxon>Agaricomycotina</taxon>
        <taxon>Agaricomycetes</taxon>
        <taxon>Agaricomycetidae</taxon>
        <taxon>Agaricales</taxon>
        <taxon>Agaricineae</taxon>
        <taxon>Agaricaceae</taxon>
        <taxon>Leucocoprinus</taxon>
    </lineage>
</organism>
<dbReference type="SUPFAM" id="SSF48371">
    <property type="entry name" value="ARM repeat"/>
    <property type="match status" value="1"/>
</dbReference>
<dbReference type="Proteomes" id="UP000559027">
    <property type="component" value="Unassembled WGS sequence"/>
</dbReference>
<dbReference type="PANTHER" id="PTHR21663:SF0">
    <property type="entry name" value="HEAT REPEAT-CONTAINING PROTEIN 5B"/>
    <property type="match status" value="1"/>
</dbReference>
<dbReference type="GO" id="GO:0042147">
    <property type="term" value="P:retrograde transport, endosome to Golgi"/>
    <property type="evidence" value="ECO:0007669"/>
    <property type="project" value="TreeGrafter"/>
</dbReference>
<dbReference type="GO" id="GO:0005794">
    <property type="term" value="C:Golgi apparatus"/>
    <property type="evidence" value="ECO:0007669"/>
    <property type="project" value="TreeGrafter"/>
</dbReference>
<dbReference type="GO" id="GO:0016020">
    <property type="term" value="C:membrane"/>
    <property type="evidence" value="ECO:0007669"/>
    <property type="project" value="TreeGrafter"/>
</dbReference>
<proteinExistence type="predicted"/>
<evidence type="ECO:0000256" key="1">
    <source>
        <dbReference type="SAM" id="MobiDB-lite"/>
    </source>
</evidence>
<evidence type="ECO:0000313" key="3">
    <source>
        <dbReference type="Proteomes" id="UP000559027"/>
    </source>
</evidence>
<keyword evidence="3" id="KW-1185">Reference proteome</keyword>
<dbReference type="EMBL" id="JAACJO010000003">
    <property type="protein sequence ID" value="KAF5360332.1"/>
    <property type="molecule type" value="Genomic_DNA"/>
</dbReference>
<dbReference type="GO" id="GO:0008104">
    <property type="term" value="P:intracellular protein localization"/>
    <property type="evidence" value="ECO:0007669"/>
    <property type="project" value="TreeGrafter"/>
</dbReference>
<feature type="region of interest" description="Disordered" evidence="1">
    <location>
        <begin position="38"/>
        <end position="60"/>
    </location>
</feature>
<dbReference type="GO" id="GO:0006897">
    <property type="term" value="P:endocytosis"/>
    <property type="evidence" value="ECO:0007669"/>
    <property type="project" value="TreeGrafter"/>
</dbReference>
<dbReference type="GO" id="GO:0005829">
    <property type="term" value="C:cytosol"/>
    <property type="evidence" value="ECO:0007669"/>
    <property type="project" value="GOC"/>
</dbReference>